<dbReference type="Pfam" id="PF12146">
    <property type="entry name" value="Hydrolase_4"/>
    <property type="match status" value="1"/>
</dbReference>
<evidence type="ECO:0000256" key="1">
    <source>
        <dbReference type="SAM" id="MobiDB-lite"/>
    </source>
</evidence>
<feature type="domain" description="Serine aminopeptidase S33" evidence="2">
    <location>
        <begin position="308"/>
        <end position="510"/>
    </location>
</feature>
<dbReference type="PANTHER" id="PTHR43433">
    <property type="entry name" value="HYDROLASE, ALPHA/BETA FOLD FAMILY PROTEIN"/>
    <property type="match status" value="1"/>
</dbReference>
<dbReference type="InterPro" id="IPR029058">
    <property type="entry name" value="AB_hydrolase_fold"/>
</dbReference>
<dbReference type="SUPFAM" id="SSF53474">
    <property type="entry name" value="alpha/beta-Hydrolases"/>
    <property type="match status" value="1"/>
</dbReference>
<comment type="caution">
    <text evidence="3">The sequence shown here is derived from an EMBL/GenBank/DDBJ whole genome shotgun (WGS) entry which is preliminary data.</text>
</comment>
<dbReference type="InterPro" id="IPR050471">
    <property type="entry name" value="AB_hydrolase"/>
</dbReference>
<name>A0ABT7K3W6_9HYPH</name>
<dbReference type="GO" id="GO:0016787">
    <property type="term" value="F:hydrolase activity"/>
    <property type="evidence" value="ECO:0007669"/>
    <property type="project" value="UniProtKB-KW"/>
</dbReference>
<dbReference type="PANTHER" id="PTHR43433:SF8">
    <property type="entry name" value="BIFUNCTIONAL LIPASE_ADENYLATE CYCLASE LIPJ"/>
    <property type="match status" value="1"/>
</dbReference>
<dbReference type="InterPro" id="IPR022742">
    <property type="entry name" value="Hydrolase_4"/>
</dbReference>
<dbReference type="InterPro" id="IPR036388">
    <property type="entry name" value="WH-like_DNA-bd_sf"/>
</dbReference>
<accession>A0ABT7K3W6</accession>
<dbReference type="Gene3D" id="1.10.10.10">
    <property type="entry name" value="Winged helix-like DNA-binding domain superfamily/Winged helix DNA-binding domain"/>
    <property type="match status" value="1"/>
</dbReference>
<dbReference type="RefSeq" id="WP_285872071.1">
    <property type="nucleotide sequence ID" value="NZ_JARFYM010000032.1"/>
</dbReference>
<protein>
    <submittedName>
        <fullName evidence="3">Alpha/beta fold hydrolase</fullName>
    </submittedName>
</protein>
<feature type="region of interest" description="Disordered" evidence="1">
    <location>
        <begin position="223"/>
        <end position="246"/>
    </location>
</feature>
<evidence type="ECO:0000313" key="3">
    <source>
        <dbReference type="EMBL" id="MDL2402663.1"/>
    </source>
</evidence>
<dbReference type="Proteomes" id="UP001172645">
    <property type="component" value="Unassembled WGS sequence"/>
</dbReference>
<evidence type="ECO:0000259" key="2">
    <source>
        <dbReference type="Pfam" id="PF12146"/>
    </source>
</evidence>
<dbReference type="Gene3D" id="3.40.50.1820">
    <property type="entry name" value="alpha/beta hydrolase"/>
    <property type="match status" value="1"/>
</dbReference>
<reference evidence="3" key="1">
    <citation type="submission" date="2023-06" db="EMBL/GenBank/DDBJ databases">
        <title>Phylogenetic Diversity of Rhizobium strains.</title>
        <authorList>
            <person name="Moura F.T."/>
            <person name="Helene L.C.F."/>
            <person name="Hungria M."/>
        </authorList>
    </citation>
    <scope>NUCLEOTIDE SEQUENCE</scope>
    <source>
        <strain evidence="3">CCGE526</strain>
    </source>
</reference>
<proteinExistence type="predicted"/>
<dbReference type="EMBL" id="JARFYM010000032">
    <property type="protein sequence ID" value="MDL2402663.1"/>
    <property type="molecule type" value="Genomic_DNA"/>
</dbReference>
<dbReference type="PRINTS" id="PR00111">
    <property type="entry name" value="ABHYDROLASE"/>
</dbReference>
<keyword evidence="3" id="KW-0378">Hydrolase</keyword>
<evidence type="ECO:0000313" key="4">
    <source>
        <dbReference type="Proteomes" id="UP001172645"/>
    </source>
</evidence>
<sequence>MVDQLTIEVLGELNVRQQGRLVPLPQSKKTRALLGYLAVIGRPQRRDHLCKMFWEVPDDPRASLRWSLHKLRPIVNAEGHERLHADHNSVHLSPQTISVDFKGMVSLPPADLDVLDTETLESLATTFRGEFLEGLCLPHCPNFEAWRLYHRDRALRLHAAILRALIRRLRDSPERMHVHSMVLDRLIEEIADADPPEQRKEPSTSAAGPVQFRRDTAYASLGLSAPGSGSNSHTSETDAPLPSAMSGKRSQDIRFCKTADQVTIAYAACGHGSPVVRAAHWMSHLQHDWESPVWRHWIDALSEKTMLVRYDERCNGLSDWVAEDLSFSAMIADLESVVDAAGLDRFTLLGVSQSCAVSVAYAVRHPERLSGLILYGGFVKGWRKRSDSHEVATHEAMTALIREGWGQNNPVFRHLFTAMFIPGASQVQMDWFDELQRISVSPGNAGRLHEAFGEIDVSDVLSQVTVPTLVLHARQDAVVPFQSGREFAAGIPGARFVDLDSANHILLAEEPAFRQFVREVRRFVAETAEVQVRVP</sequence>
<organism evidence="3 4">
    <name type="scientific">Rhizobium mayense</name>
    <dbReference type="NCBI Taxonomy" id="1312184"/>
    <lineage>
        <taxon>Bacteria</taxon>
        <taxon>Pseudomonadati</taxon>
        <taxon>Pseudomonadota</taxon>
        <taxon>Alphaproteobacteria</taxon>
        <taxon>Hyphomicrobiales</taxon>
        <taxon>Rhizobiaceae</taxon>
        <taxon>Rhizobium/Agrobacterium group</taxon>
        <taxon>Rhizobium</taxon>
    </lineage>
</organism>
<keyword evidence="4" id="KW-1185">Reference proteome</keyword>
<dbReference type="InterPro" id="IPR000073">
    <property type="entry name" value="AB_hydrolase_1"/>
</dbReference>
<gene>
    <name evidence="3" type="ORF">PY649_27590</name>
</gene>
<feature type="compositionally biased region" description="Low complexity" evidence="1">
    <location>
        <begin position="223"/>
        <end position="232"/>
    </location>
</feature>